<keyword evidence="3 5" id="KW-0808">Transferase</keyword>
<keyword evidence="2 5" id="KW-0032">Aminotransferase</keyword>
<evidence type="ECO:0000256" key="3">
    <source>
        <dbReference type="ARBA" id="ARBA00022679"/>
    </source>
</evidence>
<evidence type="ECO:0000256" key="1">
    <source>
        <dbReference type="ARBA" id="ARBA00001933"/>
    </source>
</evidence>
<evidence type="ECO:0000256" key="4">
    <source>
        <dbReference type="ARBA" id="ARBA00022898"/>
    </source>
</evidence>
<keyword evidence="10" id="KW-1185">Reference proteome</keyword>
<evidence type="ECO:0000256" key="5">
    <source>
        <dbReference type="HAMAP-Rule" id="MF_01513"/>
    </source>
</evidence>
<feature type="compositionally biased region" description="Polar residues" evidence="7">
    <location>
        <begin position="414"/>
        <end position="423"/>
    </location>
</feature>
<keyword evidence="4 5" id="KW-0663">Pyridoxal phosphate</keyword>
<comment type="caution">
    <text evidence="9">The sequence shown here is derived from an EMBL/GenBank/DDBJ whole genome shotgun (WGS) entry which is preliminary data.</text>
</comment>
<evidence type="ECO:0000313" key="10">
    <source>
        <dbReference type="Proteomes" id="UP001501803"/>
    </source>
</evidence>
<dbReference type="InterPro" id="IPR015421">
    <property type="entry name" value="PyrdxlP-dep_Trfase_major"/>
</dbReference>
<dbReference type="PANTHER" id="PTHR43643">
    <property type="entry name" value="HISTIDINOL-PHOSPHATE AMINOTRANSFERASE 2"/>
    <property type="match status" value="1"/>
</dbReference>
<evidence type="ECO:0000256" key="2">
    <source>
        <dbReference type="ARBA" id="ARBA00022576"/>
    </source>
</evidence>
<feature type="region of interest" description="Disordered" evidence="7">
    <location>
        <begin position="366"/>
        <end position="423"/>
    </location>
</feature>
<comment type="function">
    <text evidence="5">Aminotransferase that catalyzes the conversion of aromatic amino acids and 2-oxoglutarate into corresponding aromatic oxo acids and L-glutamate.</text>
</comment>
<gene>
    <name evidence="9" type="primary">hisC_2</name>
    <name evidence="5" type="synonym">pat</name>
    <name evidence="9" type="ORF">GCM10022381_21120</name>
</gene>
<evidence type="ECO:0000259" key="8">
    <source>
        <dbReference type="Pfam" id="PF00155"/>
    </source>
</evidence>
<dbReference type="PANTHER" id="PTHR43643:SF3">
    <property type="entry name" value="HISTIDINOL-PHOSPHATE AMINOTRANSFERASE"/>
    <property type="match status" value="1"/>
</dbReference>
<evidence type="ECO:0000313" key="9">
    <source>
        <dbReference type="EMBL" id="GAA3878496.1"/>
    </source>
</evidence>
<dbReference type="CDD" id="cd00609">
    <property type="entry name" value="AAT_like"/>
    <property type="match status" value="1"/>
</dbReference>
<dbReference type="InterPro" id="IPR001917">
    <property type="entry name" value="Aminotrans_II_pyridoxalP_BS"/>
</dbReference>
<dbReference type="InterPro" id="IPR015424">
    <property type="entry name" value="PyrdxlP-dep_Trfase"/>
</dbReference>
<feature type="modified residue" description="N6-(pyridoxal phosphate)lysine" evidence="5">
    <location>
        <position position="222"/>
    </location>
</feature>
<dbReference type="EC" id="2.6.1.57" evidence="5"/>
<dbReference type="HAMAP" id="MF_01513">
    <property type="entry name" value="Phe_aminotrans_2"/>
    <property type="match status" value="1"/>
</dbReference>
<evidence type="ECO:0000256" key="7">
    <source>
        <dbReference type="SAM" id="MobiDB-lite"/>
    </source>
</evidence>
<dbReference type="SUPFAM" id="SSF53383">
    <property type="entry name" value="PLP-dependent transferases"/>
    <property type="match status" value="1"/>
</dbReference>
<dbReference type="NCBIfam" id="NF002878">
    <property type="entry name" value="PRK03321.1"/>
    <property type="match status" value="1"/>
</dbReference>
<organism evidence="9 10">
    <name type="scientific">Leifsonia kafniensis</name>
    <dbReference type="NCBI Taxonomy" id="475957"/>
    <lineage>
        <taxon>Bacteria</taxon>
        <taxon>Bacillati</taxon>
        <taxon>Actinomycetota</taxon>
        <taxon>Actinomycetes</taxon>
        <taxon>Micrococcales</taxon>
        <taxon>Microbacteriaceae</taxon>
        <taxon>Leifsonia</taxon>
    </lineage>
</organism>
<comment type="cofactor">
    <cofactor evidence="1 5 6">
        <name>pyridoxal 5'-phosphate</name>
        <dbReference type="ChEBI" id="CHEBI:597326"/>
    </cofactor>
</comment>
<protein>
    <recommendedName>
        <fullName evidence="5">Aromatic amino acid aminotransferase</fullName>
        <shortName evidence="5">ArAT</shortName>
        <ecNumber evidence="5">2.6.1.57</ecNumber>
    </recommendedName>
</protein>
<sequence length="423" mass="45274">MSLSDQQTVRLRPEIVALPAYRQGRTADAAAFKLSSNENPFDPLPGVIEAVQAETAFNRYPDATALALREKLAERFGLKADEVHIGSGSVALLAQLILAAAGPGDEVIYSWRSFEAYPSLVTVSGATSVQVPNRADHGHDLPEMAAAITDRTRVVIVCTPNNPTGSIVTRDEFDAFMAVVPRDLLVILDEAYIEFVTDADAVTGPTLLARYPNLVVLRTFSKAYGLAGLRVGYALGPVPILDAARATAIPLSVTAQAATAAIASLERSNELMERVRSISARRDALWQDLIDQGWDIPKPHGNFIWLPTGEVTAEVAERLGAAGLIVRPFHPEGIRISIGEEQAMHDLRRISQEIAEAVPAATAARRLSSATDAPTRRLSSATDAPALRVDDSTATSARRLSSATDAPALRVDDSTATSARRLS</sequence>
<dbReference type="Proteomes" id="UP001501803">
    <property type="component" value="Unassembled WGS sequence"/>
</dbReference>
<dbReference type="InterPro" id="IPR050106">
    <property type="entry name" value="HistidinolP_aminotransfase"/>
</dbReference>
<dbReference type="Pfam" id="PF00155">
    <property type="entry name" value="Aminotran_1_2"/>
    <property type="match status" value="1"/>
</dbReference>
<dbReference type="EMBL" id="BAABCN010000004">
    <property type="protein sequence ID" value="GAA3878496.1"/>
    <property type="molecule type" value="Genomic_DNA"/>
</dbReference>
<accession>A0ABP7KI20</accession>
<name>A0ABP7KI20_9MICO</name>
<dbReference type="Gene3D" id="3.90.1150.10">
    <property type="entry name" value="Aspartate Aminotransferase, domain 1"/>
    <property type="match status" value="1"/>
</dbReference>
<feature type="compositionally biased region" description="Low complexity" evidence="7">
    <location>
        <begin position="392"/>
        <end position="406"/>
    </location>
</feature>
<reference evidence="10" key="1">
    <citation type="journal article" date="2019" name="Int. J. Syst. Evol. Microbiol.">
        <title>The Global Catalogue of Microorganisms (GCM) 10K type strain sequencing project: providing services to taxonomists for standard genome sequencing and annotation.</title>
        <authorList>
            <consortium name="The Broad Institute Genomics Platform"/>
            <consortium name="The Broad Institute Genome Sequencing Center for Infectious Disease"/>
            <person name="Wu L."/>
            <person name="Ma J."/>
        </authorList>
    </citation>
    <scope>NUCLEOTIDE SEQUENCE [LARGE SCALE GENOMIC DNA]</scope>
    <source>
        <strain evidence="10">JCM 17021</strain>
    </source>
</reference>
<feature type="domain" description="Aminotransferase class I/classII large" evidence="8">
    <location>
        <begin position="32"/>
        <end position="344"/>
    </location>
</feature>
<dbReference type="InterPro" id="IPR024892">
    <property type="entry name" value="ArAT"/>
</dbReference>
<comment type="catalytic activity">
    <reaction evidence="5">
        <text>an aromatic L-alpha-amino acid + 2-oxoglutarate = an aromatic oxo-acid + L-glutamate</text>
        <dbReference type="Rhea" id="RHEA:17533"/>
        <dbReference type="ChEBI" id="CHEBI:16810"/>
        <dbReference type="ChEBI" id="CHEBI:29985"/>
        <dbReference type="ChEBI" id="CHEBI:73309"/>
        <dbReference type="ChEBI" id="CHEBI:84824"/>
        <dbReference type="EC" id="2.6.1.57"/>
    </reaction>
</comment>
<dbReference type="InterPro" id="IPR004839">
    <property type="entry name" value="Aminotransferase_I/II_large"/>
</dbReference>
<comment type="similarity">
    <text evidence="5 6">Belongs to the class-II pyridoxal-phosphate-dependent aminotransferase family.</text>
</comment>
<evidence type="ECO:0000256" key="6">
    <source>
        <dbReference type="RuleBase" id="RU003693"/>
    </source>
</evidence>
<dbReference type="InterPro" id="IPR015422">
    <property type="entry name" value="PyrdxlP-dep_Trfase_small"/>
</dbReference>
<proteinExistence type="inferred from homology"/>
<dbReference type="Gene3D" id="3.40.640.10">
    <property type="entry name" value="Type I PLP-dependent aspartate aminotransferase-like (Major domain)"/>
    <property type="match status" value="1"/>
</dbReference>
<comment type="subunit">
    <text evidence="5">Homodimer.</text>
</comment>
<dbReference type="PROSITE" id="PS00599">
    <property type="entry name" value="AA_TRANSFER_CLASS_2"/>
    <property type="match status" value="1"/>
</dbReference>